<evidence type="ECO:0000256" key="1">
    <source>
        <dbReference type="SAM" id="MobiDB-lite"/>
    </source>
</evidence>
<dbReference type="Proteomes" id="UP000617041">
    <property type="component" value="Unassembled WGS sequence"/>
</dbReference>
<feature type="signal peptide" evidence="2">
    <location>
        <begin position="1"/>
        <end position="17"/>
    </location>
</feature>
<organism evidence="3 4">
    <name type="scientific">Ramlibacter algicola</name>
    <dbReference type="NCBI Taxonomy" id="2795217"/>
    <lineage>
        <taxon>Bacteria</taxon>
        <taxon>Pseudomonadati</taxon>
        <taxon>Pseudomonadota</taxon>
        <taxon>Betaproteobacteria</taxon>
        <taxon>Burkholderiales</taxon>
        <taxon>Comamonadaceae</taxon>
        <taxon>Ramlibacter</taxon>
    </lineage>
</organism>
<proteinExistence type="predicted"/>
<evidence type="ECO:0000313" key="4">
    <source>
        <dbReference type="Proteomes" id="UP000617041"/>
    </source>
</evidence>
<sequence length="92" mass="8719">MHTRNLLALLAGAVVLAACGGGDGDGVAADGTGTTGSGGTGASASNAVPDSAFGSVDAFVAYLRQLGNDETSEPLALPSGPAPTSDTTEPTA</sequence>
<evidence type="ECO:0000313" key="3">
    <source>
        <dbReference type="EMBL" id="MBK0392382.1"/>
    </source>
</evidence>
<name>A0A934Q176_9BURK</name>
<feature type="region of interest" description="Disordered" evidence="1">
    <location>
        <begin position="70"/>
        <end position="92"/>
    </location>
</feature>
<keyword evidence="4" id="KW-1185">Reference proteome</keyword>
<keyword evidence="2" id="KW-0732">Signal</keyword>
<dbReference type="EMBL" id="JAEDAO010000001">
    <property type="protein sequence ID" value="MBK0392382.1"/>
    <property type="molecule type" value="Genomic_DNA"/>
</dbReference>
<accession>A0A934Q176</accession>
<gene>
    <name evidence="3" type="ORF">I8E28_07250</name>
</gene>
<evidence type="ECO:0000256" key="2">
    <source>
        <dbReference type="SAM" id="SignalP"/>
    </source>
</evidence>
<feature type="chain" id="PRO_5037289199" evidence="2">
    <location>
        <begin position="18"/>
        <end position="92"/>
    </location>
</feature>
<protein>
    <submittedName>
        <fullName evidence="3">Uncharacterized protein</fullName>
    </submittedName>
</protein>
<dbReference type="AlphaFoldDB" id="A0A934Q176"/>
<reference evidence="3" key="1">
    <citation type="submission" date="2020-12" db="EMBL/GenBank/DDBJ databases">
        <title>Ramlibacter sp. nov., isolated from a freshwater alga, Cryptomonas.</title>
        <authorList>
            <person name="Kim H.M."/>
            <person name="Jeon C.O."/>
        </authorList>
    </citation>
    <scope>NUCLEOTIDE SEQUENCE</scope>
    <source>
        <strain evidence="3">CrO1</strain>
    </source>
</reference>
<feature type="region of interest" description="Disordered" evidence="1">
    <location>
        <begin position="25"/>
        <end position="47"/>
    </location>
</feature>
<feature type="compositionally biased region" description="Polar residues" evidence="1">
    <location>
        <begin position="82"/>
        <end position="92"/>
    </location>
</feature>
<dbReference type="PROSITE" id="PS51257">
    <property type="entry name" value="PROKAR_LIPOPROTEIN"/>
    <property type="match status" value="1"/>
</dbReference>
<dbReference type="RefSeq" id="WP_200787321.1">
    <property type="nucleotide sequence ID" value="NZ_JAEDAO010000001.1"/>
</dbReference>
<comment type="caution">
    <text evidence="3">The sequence shown here is derived from an EMBL/GenBank/DDBJ whole genome shotgun (WGS) entry which is preliminary data.</text>
</comment>